<sequence length="253" mass="28690">MTTDWTDRECPSTICLFDVDGTLTPARGVISESMRATLAALRKKCVVGFVGGSDLAKQKEQLGEDVLGAFDFCFSENGLTAFRRGVELPSNSFLQFMGEERYARLVNFCLRYIADLDIPQKRGTFVEFRQGMINVSPVGRNCSRDERNNYERYDLEHKVRERFVAALQAEFPDYGLKYSIGGQISFDVFPVGWDKTYCLRHLEGEGFATIHFFGDKAFKGGNDWEIYTHDATIGHAVKNPQETEAILKDLFQL</sequence>
<reference evidence="1" key="1">
    <citation type="submission" date="2022-07" db="EMBL/GenBank/DDBJ databases">
        <title>Phylogenomic reconstructions and comparative analyses of Kickxellomycotina fungi.</title>
        <authorList>
            <person name="Reynolds N.K."/>
            <person name="Stajich J.E."/>
            <person name="Barry K."/>
            <person name="Grigoriev I.V."/>
            <person name="Crous P."/>
            <person name="Smith M.E."/>
        </authorList>
    </citation>
    <scope>NUCLEOTIDE SEQUENCE</scope>
    <source>
        <strain evidence="1">CBS 109366</strain>
    </source>
</reference>
<organism evidence="1 2">
    <name type="scientific">Coemansia nantahalensis</name>
    <dbReference type="NCBI Taxonomy" id="2789366"/>
    <lineage>
        <taxon>Eukaryota</taxon>
        <taxon>Fungi</taxon>
        <taxon>Fungi incertae sedis</taxon>
        <taxon>Zoopagomycota</taxon>
        <taxon>Kickxellomycotina</taxon>
        <taxon>Kickxellomycetes</taxon>
        <taxon>Kickxellales</taxon>
        <taxon>Kickxellaceae</taxon>
        <taxon>Coemansia</taxon>
    </lineage>
</organism>
<dbReference type="EMBL" id="JANBUJ010003903">
    <property type="protein sequence ID" value="KAJ2759079.1"/>
    <property type="molecule type" value="Genomic_DNA"/>
</dbReference>
<dbReference type="Proteomes" id="UP001140234">
    <property type="component" value="Unassembled WGS sequence"/>
</dbReference>
<proteinExistence type="predicted"/>
<accession>A0ACC1JJ89</accession>
<keyword evidence="2" id="KW-1185">Reference proteome</keyword>
<gene>
    <name evidence="1" type="primary">PMM1</name>
    <name evidence="1" type="ORF">IWQ57_006649</name>
</gene>
<evidence type="ECO:0000313" key="1">
    <source>
        <dbReference type="EMBL" id="KAJ2759079.1"/>
    </source>
</evidence>
<evidence type="ECO:0000313" key="2">
    <source>
        <dbReference type="Proteomes" id="UP001140234"/>
    </source>
</evidence>
<keyword evidence="1" id="KW-0413">Isomerase</keyword>
<name>A0ACC1JJ89_9FUNG</name>
<protein>
    <submittedName>
        <fullName evidence="1">Phosphomannomutase 1</fullName>
        <ecNumber evidence="1">5.4.2.8</ecNumber>
    </submittedName>
</protein>
<dbReference type="EC" id="5.4.2.8" evidence="1"/>
<comment type="caution">
    <text evidence="1">The sequence shown here is derived from an EMBL/GenBank/DDBJ whole genome shotgun (WGS) entry which is preliminary data.</text>
</comment>